<dbReference type="Proteomes" id="UP000315496">
    <property type="component" value="Chromosome 3"/>
</dbReference>
<dbReference type="PANTHER" id="PTHR24120:SF4">
    <property type="entry name" value="GH07239P"/>
    <property type="match status" value="1"/>
</dbReference>
<keyword evidence="1" id="KW-0862">Zinc</keyword>
<reference evidence="5 6" key="1">
    <citation type="submission" date="2019-05" db="EMBL/GenBank/DDBJ databases">
        <title>The compact genome of Giardia muris reveals important steps in the evolution of intestinal protozoan parasites.</title>
        <authorList>
            <person name="Xu F."/>
            <person name="Jimenez-Gonzalez A."/>
            <person name="Einarsson E."/>
            <person name="Astvaldsson A."/>
            <person name="Peirasmaki D."/>
            <person name="Eckmann L."/>
            <person name="Andersson J.O."/>
            <person name="Svard S.G."/>
            <person name="Jerlstrom-Hultqvist J."/>
        </authorList>
    </citation>
    <scope>NUCLEOTIDE SEQUENCE [LARGE SCALE GENOMIC DNA]</scope>
    <source>
        <strain evidence="5 6">Roberts-Thomson</strain>
    </source>
</reference>
<dbReference type="InterPro" id="IPR036770">
    <property type="entry name" value="Ankyrin_rpt-contain_sf"/>
</dbReference>
<dbReference type="Pfam" id="PF12796">
    <property type="entry name" value="Ank_2"/>
    <property type="match status" value="4"/>
</dbReference>
<keyword evidence="1" id="KW-0479">Metal-binding</keyword>
<dbReference type="OrthoDB" id="427518at2759"/>
<dbReference type="PROSITE" id="PS50089">
    <property type="entry name" value="ZF_RING_2"/>
    <property type="match status" value="1"/>
</dbReference>
<comment type="caution">
    <text evidence="5">The sequence shown here is derived from an EMBL/GenBank/DDBJ whole genome shotgun (WGS) entry which is preliminary data.</text>
</comment>
<sequence length="907" mass="98564">MRDLIDAARRGDVAGVLEHIGQAGQRDGQQKTALMYAAMGGHLRCVELLIPHEAGLQDNQEWPAILFAARDGHPDVIRALLPFETGLTGEYGQTALMTAALNCHLDCAELLLHDAGRVTTGRILSYPSGTTALMIAASKHNTRIAELILPFEQGLRNSEGHSATWYMRRNGRRRSSSSDSSSDSGFSAGSNSSSSGSHFREGSVRAPPPTASAQSLIIAVVRQNEEDIHAHITEAGERKPDGSTALMTAAMTGYVRGVEILLDLEAGLQDNEGKLALDYAIMRGKFDCAKLLLSTEADVRDSQGHTAFDRHITKHNDVTIRLLTLLNAELSPLETAILRNYDVCAAALLLQAEGLDVNPGCTSLMAGVIIDREDLVLKHLEKVGGQDNQGRTALMYAAIHNKPDLVHFFTKTEAGKVDNSGWTALMHAVKKDHVEVARLLLCEAGVQAFGDNGTTALILAAEKGNVELVTLLAPYEIGLCTTKGTTALSVVREKHFRSQALVDLLSEDVPGSRFLRLQPLPISLSPLAQAAIENDLKKLRNAMKKSQEPLAGEKTALMLAAERGLDIIVNALRVRELGRQDANGWTALMYATRHGKVSCVKLLLDEAELETAQGVTALDIAESSLSLSSPMAEYHTCKRLLQDYLRVHQSSLVQNLSGAASDLTKIRDSVLLAPASKDVDALNADLSAAIDALKRIHPLAQKYDQSLEQNKVQKLQKSLDEAQATIKELKESESKLMQLQDECQMRAKHEEELKDELAAALQRETSLKDKCTTLEAKITTLSNSVELTERLDESRKKCEALEKELVEMRGKMNDLARIPPQITSAEEYSIVELDALETNLSASLRVVSGARAAYSARACVICMEAPKSIVLKPCCHLCVCDGCASGLKGKPCPICRKSVEGTMRVYD</sequence>
<dbReference type="InterPro" id="IPR002110">
    <property type="entry name" value="Ankyrin_rpt"/>
</dbReference>
<dbReference type="SUPFAM" id="SSF48403">
    <property type="entry name" value="Ankyrin repeat"/>
    <property type="match status" value="2"/>
</dbReference>
<proteinExistence type="predicted"/>
<evidence type="ECO:0000259" key="4">
    <source>
        <dbReference type="PROSITE" id="PS50089"/>
    </source>
</evidence>
<accession>A0A4Z1SRB3</accession>
<dbReference type="EMBL" id="VDLU01000003">
    <property type="protein sequence ID" value="TNJ27505.1"/>
    <property type="molecule type" value="Genomic_DNA"/>
</dbReference>
<dbReference type="Pfam" id="PF13920">
    <property type="entry name" value="zf-C3HC4_3"/>
    <property type="match status" value="1"/>
</dbReference>
<protein>
    <submittedName>
        <fullName evidence="5">Ankyrin repeat protein 2</fullName>
    </submittedName>
</protein>
<dbReference type="SUPFAM" id="SSF57850">
    <property type="entry name" value="RING/U-box"/>
    <property type="match status" value="1"/>
</dbReference>
<feature type="coiled-coil region" evidence="2">
    <location>
        <begin position="705"/>
        <end position="818"/>
    </location>
</feature>
<evidence type="ECO:0000256" key="1">
    <source>
        <dbReference type="PROSITE-ProRule" id="PRU00175"/>
    </source>
</evidence>
<gene>
    <name evidence="5" type="ORF">GMRT_10808</name>
</gene>
<dbReference type="Gene3D" id="3.30.40.10">
    <property type="entry name" value="Zinc/RING finger domain, C3HC4 (zinc finger)"/>
    <property type="match status" value="1"/>
</dbReference>
<dbReference type="InterPro" id="IPR013083">
    <property type="entry name" value="Znf_RING/FYVE/PHD"/>
</dbReference>
<name>A0A4Z1SRB3_GIAMU</name>
<evidence type="ECO:0000313" key="6">
    <source>
        <dbReference type="Proteomes" id="UP000315496"/>
    </source>
</evidence>
<feature type="region of interest" description="Disordered" evidence="3">
    <location>
        <begin position="166"/>
        <end position="210"/>
    </location>
</feature>
<keyword evidence="1" id="KW-0863">Zinc-finger</keyword>
<evidence type="ECO:0000256" key="2">
    <source>
        <dbReference type="SAM" id="Coils"/>
    </source>
</evidence>
<keyword evidence="2" id="KW-0175">Coiled coil</keyword>
<feature type="domain" description="RING-type" evidence="4">
    <location>
        <begin position="859"/>
        <end position="896"/>
    </location>
</feature>
<dbReference type="PANTHER" id="PTHR24120">
    <property type="entry name" value="GH07239P"/>
    <property type="match status" value="1"/>
</dbReference>
<dbReference type="Gene3D" id="1.25.40.20">
    <property type="entry name" value="Ankyrin repeat-containing domain"/>
    <property type="match status" value="4"/>
</dbReference>
<feature type="compositionally biased region" description="Low complexity" evidence="3">
    <location>
        <begin position="177"/>
        <end position="197"/>
    </location>
</feature>
<organism evidence="5 6">
    <name type="scientific">Giardia muris</name>
    <dbReference type="NCBI Taxonomy" id="5742"/>
    <lineage>
        <taxon>Eukaryota</taxon>
        <taxon>Metamonada</taxon>
        <taxon>Diplomonadida</taxon>
        <taxon>Hexamitidae</taxon>
        <taxon>Giardiinae</taxon>
        <taxon>Giardia</taxon>
    </lineage>
</organism>
<dbReference type="InterPro" id="IPR001841">
    <property type="entry name" value="Znf_RING"/>
</dbReference>
<evidence type="ECO:0000313" key="5">
    <source>
        <dbReference type="EMBL" id="TNJ27505.1"/>
    </source>
</evidence>
<evidence type="ECO:0000256" key="3">
    <source>
        <dbReference type="SAM" id="MobiDB-lite"/>
    </source>
</evidence>
<keyword evidence="6" id="KW-1185">Reference proteome</keyword>
<dbReference type="VEuPathDB" id="GiardiaDB:GMRT_10808"/>
<dbReference type="AlphaFoldDB" id="A0A4Z1SRB3"/>
<dbReference type="GO" id="GO:0008270">
    <property type="term" value="F:zinc ion binding"/>
    <property type="evidence" value="ECO:0007669"/>
    <property type="project" value="UniProtKB-KW"/>
</dbReference>
<dbReference type="SMART" id="SM00248">
    <property type="entry name" value="ANK"/>
    <property type="match status" value="11"/>
</dbReference>